<name>A0A6V8I9H3_9PROT</name>
<feature type="transmembrane region" description="Helical" evidence="2">
    <location>
        <begin position="6"/>
        <end position="24"/>
    </location>
</feature>
<proteinExistence type="predicted"/>
<keyword evidence="2" id="KW-1133">Transmembrane helix</keyword>
<organism evidence="3 4">
    <name type="scientific">Acetobacter persici</name>
    <dbReference type="NCBI Taxonomy" id="1076596"/>
    <lineage>
        <taxon>Bacteria</taxon>
        <taxon>Pseudomonadati</taxon>
        <taxon>Pseudomonadota</taxon>
        <taxon>Alphaproteobacteria</taxon>
        <taxon>Acetobacterales</taxon>
        <taxon>Acetobacteraceae</taxon>
        <taxon>Acetobacter</taxon>
    </lineage>
</organism>
<gene>
    <name evidence="3" type="ORF">DmAi_22890</name>
</gene>
<evidence type="ECO:0000313" key="3">
    <source>
        <dbReference type="EMBL" id="GFE94230.1"/>
    </source>
</evidence>
<keyword evidence="4" id="KW-1185">Reference proteome</keyword>
<dbReference type="EMBL" id="BLJP01000010">
    <property type="protein sequence ID" value="GFE94230.1"/>
    <property type="molecule type" value="Genomic_DNA"/>
</dbReference>
<keyword evidence="2" id="KW-0812">Transmembrane</keyword>
<sequence>MITIITGRALTGITIITAIMTMIVRRRRHAPCCADRQKPTHEGSGFCKNPLPFSGR</sequence>
<keyword evidence="2" id="KW-0472">Membrane</keyword>
<comment type="caution">
    <text evidence="3">The sequence shown here is derived from an EMBL/GenBank/DDBJ whole genome shotgun (WGS) entry which is preliminary data.</text>
</comment>
<evidence type="ECO:0000256" key="1">
    <source>
        <dbReference type="SAM" id="MobiDB-lite"/>
    </source>
</evidence>
<dbReference type="AlphaFoldDB" id="A0A6V8I9H3"/>
<feature type="region of interest" description="Disordered" evidence="1">
    <location>
        <begin position="34"/>
        <end position="56"/>
    </location>
</feature>
<reference evidence="3 4" key="1">
    <citation type="journal article" date="2020" name="Cell Rep.">
        <title>Local necrotic cells trigger systemic immune activation via gut microbiome dysbiosis in Drosophila.</title>
        <authorList>
            <person name="Kosakamoto H."/>
            <person name="Yamauchi T."/>
            <person name="Akuzawa-Tokita Y."/>
            <person name="Nishimura K."/>
            <person name="Soga T."/>
            <person name="Murakami T."/>
            <person name="Mori H."/>
            <person name="Yamamoto K."/>
            <person name="Miyazaki R."/>
            <person name="Koto A."/>
            <person name="Miura M."/>
            <person name="Obata F."/>
        </authorList>
    </citation>
    <scope>NUCLEOTIDE SEQUENCE [LARGE SCALE GENOMIC DNA]</scope>
    <source>
        <strain evidence="3 4">Ai</strain>
    </source>
</reference>
<evidence type="ECO:0000256" key="2">
    <source>
        <dbReference type="SAM" id="Phobius"/>
    </source>
</evidence>
<accession>A0A6V8I9H3</accession>
<dbReference type="Proteomes" id="UP000548726">
    <property type="component" value="Unassembled WGS sequence"/>
</dbReference>
<protein>
    <submittedName>
        <fullName evidence="3">Uncharacterized protein</fullName>
    </submittedName>
</protein>
<evidence type="ECO:0000313" key="4">
    <source>
        <dbReference type="Proteomes" id="UP000548726"/>
    </source>
</evidence>